<feature type="transmembrane region" description="Helical" evidence="9">
    <location>
        <begin position="272"/>
        <end position="291"/>
    </location>
</feature>
<gene>
    <name evidence="10" type="ORF">UXQ13_21060</name>
</gene>
<dbReference type="Proteomes" id="UP001373496">
    <property type="component" value="Unassembled WGS sequence"/>
</dbReference>
<feature type="transmembrane region" description="Helical" evidence="9">
    <location>
        <begin position="113"/>
        <end position="134"/>
    </location>
</feature>
<feature type="transmembrane region" description="Helical" evidence="9">
    <location>
        <begin position="45"/>
        <end position="66"/>
    </location>
</feature>
<feature type="transmembrane region" description="Helical" evidence="9">
    <location>
        <begin position="154"/>
        <end position="173"/>
    </location>
</feature>
<name>A0ABU8EBJ3_9ACTN</name>
<dbReference type="RefSeq" id="WP_336392918.1">
    <property type="nucleotide sequence ID" value="NZ_JBAPLV010000033.1"/>
</dbReference>
<sequence>MDTGPVLVGAVTGLVAGVLLGAVLHRGQLCFHALAAGVGEGRRALLRAWLLGVALGSVGLAALYATPLGDGLSTGLPFRPVAAVVGGLLIGVGMAVARSCVSGLFYKLGEGMLGALVGLVGWAVGELLARQVAVPGPTVLPGGDGGTIPGVLGLPRWAVAVVFLAVVVAGTVAHRRRRGPDTPVHAWQWTGPRLGVALGVVLVAGWALAGLGGASFGPSTVGAVSGLVSGSPNPWLLAFLPGLVLGSAVVARRDRALRVRGEQPVRYAQLALGGLLLGAGGLVAGGCNLGHGLSGVAQLNVSSWVVVAAITAGVLLTRRLVTARDGRDEATVRA</sequence>
<comment type="subcellular location">
    <subcellularLocation>
        <location evidence="1">Cell inner membrane</location>
        <topology evidence="1">Multi-pass membrane protein</topology>
    </subcellularLocation>
</comment>
<dbReference type="InterPro" id="IPR007272">
    <property type="entry name" value="Sulf_transp_TsuA/YedE"/>
</dbReference>
<keyword evidence="5 9" id="KW-0812">Transmembrane</keyword>
<evidence type="ECO:0000256" key="6">
    <source>
        <dbReference type="ARBA" id="ARBA00022989"/>
    </source>
</evidence>
<keyword evidence="3" id="KW-1003">Cell membrane</keyword>
<feature type="transmembrane region" description="Helical" evidence="9">
    <location>
        <begin position="234"/>
        <end position="251"/>
    </location>
</feature>
<feature type="transmembrane region" description="Helical" evidence="9">
    <location>
        <begin position="297"/>
        <end position="317"/>
    </location>
</feature>
<dbReference type="Pfam" id="PF04143">
    <property type="entry name" value="Sulf_transp"/>
    <property type="match status" value="1"/>
</dbReference>
<reference evidence="10 11" key="1">
    <citation type="submission" date="2024-03" db="EMBL/GenBank/DDBJ databases">
        <title>Draft genome sequence of Klenkia terrae.</title>
        <authorList>
            <person name="Duangmal K."/>
            <person name="Chantavorakit T."/>
        </authorList>
    </citation>
    <scope>NUCLEOTIDE SEQUENCE [LARGE SCALE GENOMIC DNA]</scope>
    <source>
        <strain evidence="10 11">JCM 17786</strain>
    </source>
</reference>
<evidence type="ECO:0000256" key="3">
    <source>
        <dbReference type="ARBA" id="ARBA00022475"/>
    </source>
</evidence>
<evidence type="ECO:0000256" key="4">
    <source>
        <dbReference type="ARBA" id="ARBA00022519"/>
    </source>
</evidence>
<keyword evidence="2" id="KW-0813">Transport</keyword>
<comment type="similarity">
    <text evidence="8">Belongs to the TsuA/YedE (TC 9.B.102) family.</text>
</comment>
<feature type="transmembrane region" description="Helical" evidence="9">
    <location>
        <begin position="6"/>
        <end position="24"/>
    </location>
</feature>
<evidence type="ECO:0000256" key="1">
    <source>
        <dbReference type="ARBA" id="ARBA00004429"/>
    </source>
</evidence>
<evidence type="ECO:0000256" key="5">
    <source>
        <dbReference type="ARBA" id="ARBA00022692"/>
    </source>
</evidence>
<evidence type="ECO:0000256" key="8">
    <source>
        <dbReference type="ARBA" id="ARBA00035655"/>
    </source>
</evidence>
<evidence type="ECO:0000313" key="10">
    <source>
        <dbReference type="EMBL" id="MEI4280977.1"/>
    </source>
</evidence>
<evidence type="ECO:0000256" key="9">
    <source>
        <dbReference type="SAM" id="Phobius"/>
    </source>
</evidence>
<evidence type="ECO:0000256" key="2">
    <source>
        <dbReference type="ARBA" id="ARBA00022448"/>
    </source>
</evidence>
<accession>A0ABU8EBJ3</accession>
<dbReference type="EMBL" id="JBAPLV010000033">
    <property type="protein sequence ID" value="MEI4280977.1"/>
    <property type="molecule type" value="Genomic_DNA"/>
</dbReference>
<evidence type="ECO:0000256" key="7">
    <source>
        <dbReference type="ARBA" id="ARBA00023136"/>
    </source>
</evidence>
<keyword evidence="6 9" id="KW-1133">Transmembrane helix</keyword>
<feature type="transmembrane region" description="Helical" evidence="9">
    <location>
        <begin position="78"/>
        <end position="101"/>
    </location>
</feature>
<keyword evidence="11" id="KW-1185">Reference proteome</keyword>
<feature type="transmembrane region" description="Helical" evidence="9">
    <location>
        <begin position="194"/>
        <end position="214"/>
    </location>
</feature>
<keyword evidence="7 9" id="KW-0472">Membrane</keyword>
<organism evidence="10 11">
    <name type="scientific">Klenkia terrae</name>
    <dbReference type="NCBI Taxonomy" id="1052259"/>
    <lineage>
        <taxon>Bacteria</taxon>
        <taxon>Bacillati</taxon>
        <taxon>Actinomycetota</taxon>
        <taxon>Actinomycetes</taxon>
        <taxon>Geodermatophilales</taxon>
        <taxon>Geodermatophilaceae</taxon>
        <taxon>Klenkia</taxon>
    </lineage>
</organism>
<dbReference type="PANTHER" id="PTHR30574">
    <property type="entry name" value="INNER MEMBRANE PROTEIN YEDE"/>
    <property type="match status" value="1"/>
</dbReference>
<proteinExistence type="inferred from homology"/>
<evidence type="ECO:0000313" key="11">
    <source>
        <dbReference type="Proteomes" id="UP001373496"/>
    </source>
</evidence>
<comment type="caution">
    <text evidence="10">The sequence shown here is derived from an EMBL/GenBank/DDBJ whole genome shotgun (WGS) entry which is preliminary data.</text>
</comment>
<keyword evidence="4" id="KW-0997">Cell inner membrane</keyword>
<dbReference type="PANTHER" id="PTHR30574:SF1">
    <property type="entry name" value="SULPHUR TRANSPORT DOMAIN-CONTAINING PROTEIN"/>
    <property type="match status" value="1"/>
</dbReference>
<protein>
    <submittedName>
        <fullName evidence="10">YeeE/YedE thiosulfate transporter family protein</fullName>
    </submittedName>
</protein>